<proteinExistence type="predicted"/>
<dbReference type="InterPro" id="IPR029441">
    <property type="entry name" value="Cass2"/>
</dbReference>
<dbReference type="RefSeq" id="WP_206578231.1">
    <property type="nucleotide sequence ID" value="NZ_JAFKCT010000004.1"/>
</dbReference>
<keyword evidence="3" id="KW-1185">Reference proteome</keyword>
<name>A0ABS3C2V6_9BACT</name>
<sequence length="163" mass="18748">MQKNFSSPRIETLTEKKLVGSRLSLSLTNNRTAELWRAFMPRRDEVAHALSRDLISMQLYPASYFAQFDPATSFEKWAAVEVSDFAGVPAGMETFVLPGGRYAVFDYRGSSRDTSIFQYIFTQWLPSSGYVLDERPHFEVLGEKYKNDDLDSEEEIWIPVRSK</sequence>
<dbReference type="InterPro" id="IPR053182">
    <property type="entry name" value="YobU-like_regulator"/>
</dbReference>
<gene>
    <name evidence="2" type="ORF">J0A68_10810</name>
</gene>
<accession>A0ABS3C2V6</accession>
<evidence type="ECO:0000313" key="3">
    <source>
        <dbReference type="Proteomes" id="UP000664317"/>
    </source>
</evidence>
<protein>
    <submittedName>
        <fullName evidence="2">GyrI-like domain-containing protein</fullName>
    </submittedName>
</protein>
<reference evidence="2 3" key="1">
    <citation type="submission" date="2021-03" db="EMBL/GenBank/DDBJ databases">
        <title>novel species isolated from a fishpond in China.</title>
        <authorList>
            <person name="Lu H."/>
            <person name="Cai Z."/>
        </authorList>
    </citation>
    <scope>NUCLEOTIDE SEQUENCE [LARGE SCALE GENOMIC DNA]</scope>
    <source>
        <strain evidence="2 3">H41</strain>
    </source>
</reference>
<dbReference type="PANTHER" id="PTHR36444:SF2">
    <property type="entry name" value="TRANSCRIPTIONAL REGULATOR PROTEIN YOBU-RELATED"/>
    <property type="match status" value="1"/>
</dbReference>
<organism evidence="2 3">
    <name type="scientific">Algoriphagus oliviformis</name>
    <dbReference type="NCBI Taxonomy" id="2811231"/>
    <lineage>
        <taxon>Bacteria</taxon>
        <taxon>Pseudomonadati</taxon>
        <taxon>Bacteroidota</taxon>
        <taxon>Cytophagia</taxon>
        <taxon>Cytophagales</taxon>
        <taxon>Cyclobacteriaceae</taxon>
        <taxon>Algoriphagus</taxon>
    </lineage>
</organism>
<dbReference type="Gene3D" id="3.20.80.10">
    <property type="entry name" value="Regulatory factor, effector binding domain"/>
    <property type="match status" value="1"/>
</dbReference>
<dbReference type="EMBL" id="JAFKCT010000004">
    <property type="protein sequence ID" value="MBN7811448.1"/>
    <property type="molecule type" value="Genomic_DNA"/>
</dbReference>
<dbReference type="Proteomes" id="UP000664317">
    <property type="component" value="Unassembled WGS sequence"/>
</dbReference>
<dbReference type="SMART" id="SM00871">
    <property type="entry name" value="AraC_E_bind"/>
    <property type="match status" value="1"/>
</dbReference>
<dbReference type="InterPro" id="IPR010499">
    <property type="entry name" value="AraC_E-bd"/>
</dbReference>
<evidence type="ECO:0000313" key="2">
    <source>
        <dbReference type="EMBL" id="MBN7811448.1"/>
    </source>
</evidence>
<dbReference type="Pfam" id="PF14526">
    <property type="entry name" value="Cass2"/>
    <property type="match status" value="1"/>
</dbReference>
<dbReference type="PANTHER" id="PTHR36444">
    <property type="entry name" value="TRANSCRIPTIONAL REGULATOR PROTEIN YOBU-RELATED"/>
    <property type="match status" value="1"/>
</dbReference>
<dbReference type="InterPro" id="IPR011256">
    <property type="entry name" value="Reg_factor_effector_dom_sf"/>
</dbReference>
<feature type="domain" description="AraC effector-binding" evidence="1">
    <location>
        <begin position="6"/>
        <end position="161"/>
    </location>
</feature>
<comment type="caution">
    <text evidence="2">The sequence shown here is derived from an EMBL/GenBank/DDBJ whole genome shotgun (WGS) entry which is preliminary data.</text>
</comment>
<dbReference type="SUPFAM" id="SSF55136">
    <property type="entry name" value="Probable bacterial effector-binding domain"/>
    <property type="match status" value="1"/>
</dbReference>
<evidence type="ECO:0000259" key="1">
    <source>
        <dbReference type="SMART" id="SM00871"/>
    </source>
</evidence>